<proteinExistence type="predicted"/>
<feature type="transmembrane region" description="Helical" evidence="8">
    <location>
        <begin position="144"/>
        <end position="162"/>
    </location>
</feature>
<evidence type="ECO:0000256" key="2">
    <source>
        <dbReference type="ARBA" id="ARBA00012438"/>
    </source>
</evidence>
<dbReference type="Gene3D" id="1.10.287.130">
    <property type="match status" value="1"/>
</dbReference>
<comment type="catalytic activity">
    <reaction evidence="1">
        <text>ATP + protein L-histidine = ADP + protein N-phospho-L-histidine.</text>
        <dbReference type="EC" id="2.7.13.3"/>
    </reaction>
</comment>
<evidence type="ECO:0000313" key="10">
    <source>
        <dbReference type="EMBL" id="SFU75655.1"/>
    </source>
</evidence>
<dbReference type="SMART" id="SM00388">
    <property type="entry name" value="HisKA"/>
    <property type="match status" value="1"/>
</dbReference>
<keyword evidence="8" id="KW-0472">Membrane</keyword>
<dbReference type="AlphaFoldDB" id="A0A1I7IRS1"/>
<evidence type="ECO:0000256" key="7">
    <source>
        <dbReference type="ARBA" id="ARBA00022989"/>
    </source>
</evidence>
<protein>
    <recommendedName>
        <fullName evidence="2">histidine kinase</fullName>
        <ecNumber evidence="2">2.7.13.3</ecNumber>
    </recommendedName>
</protein>
<dbReference type="PANTHER" id="PTHR45436:SF5">
    <property type="entry name" value="SENSOR HISTIDINE KINASE TRCS"/>
    <property type="match status" value="1"/>
</dbReference>
<dbReference type="PROSITE" id="PS50109">
    <property type="entry name" value="HIS_KIN"/>
    <property type="match status" value="1"/>
</dbReference>
<dbReference type="CDD" id="cd00082">
    <property type="entry name" value="HisKA"/>
    <property type="match status" value="1"/>
</dbReference>
<dbReference type="InterPro" id="IPR036097">
    <property type="entry name" value="HisK_dim/P_sf"/>
</dbReference>
<dbReference type="RefSeq" id="WP_093026465.1">
    <property type="nucleotide sequence ID" value="NZ_FPBK01000020.1"/>
</dbReference>
<dbReference type="InterPro" id="IPR036890">
    <property type="entry name" value="HATPase_C_sf"/>
</dbReference>
<keyword evidence="3" id="KW-0597">Phosphoprotein</keyword>
<dbReference type="Proteomes" id="UP000199138">
    <property type="component" value="Unassembled WGS sequence"/>
</dbReference>
<feature type="transmembrane region" description="Helical" evidence="8">
    <location>
        <begin position="7"/>
        <end position="28"/>
    </location>
</feature>
<dbReference type="InterPro" id="IPR005467">
    <property type="entry name" value="His_kinase_dom"/>
</dbReference>
<dbReference type="Pfam" id="PF00512">
    <property type="entry name" value="HisKA"/>
    <property type="match status" value="1"/>
</dbReference>
<sequence length="425" mass="49042">MKLLNRSITYVSISIFGIVTIWAVVFYINMLNEIKSSIDEGLENYKRLIIENATQDSSLLKKKYFDESFFTITPISKEKALAFKDTYVDTILLMQDADDQAPEEEPVRMLTTAFEIDGGYYELKVANSMVEEDDLIDELFWDVIWLYVILIIGIVIINNVVLKKLWHPFYQMLQHLRNFRLDKTATIPQVSTKTQEFQELQSALQLMLQQSVRTFEQQKEFIGNASHELQTPLAIVLHKLELLIETDSLSELQAAHISEIYETIQRLTRLNRSLLLLTKIENKQFVTPVQLAFNKLVKASLQDFEDMIAFKKLDVVLEEEAEILVAMDENLAHIFVSNLLRNAIFHNSEGGKLYITINPHSVTIANTGSDAPLDEEHIFTRFYKGNPQIKHTGLGLSIVKAILESYGYSIEYTYQDTLHCFTFRF</sequence>
<evidence type="ECO:0000256" key="6">
    <source>
        <dbReference type="ARBA" id="ARBA00022777"/>
    </source>
</evidence>
<dbReference type="InterPro" id="IPR003661">
    <property type="entry name" value="HisK_dim/P_dom"/>
</dbReference>
<dbReference type="GO" id="GO:0005886">
    <property type="term" value="C:plasma membrane"/>
    <property type="evidence" value="ECO:0007669"/>
    <property type="project" value="TreeGrafter"/>
</dbReference>
<organism evidence="10 11">
    <name type="scientific">Pustulibacterium marinum</name>
    <dbReference type="NCBI Taxonomy" id="1224947"/>
    <lineage>
        <taxon>Bacteria</taxon>
        <taxon>Pseudomonadati</taxon>
        <taxon>Bacteroidota</taxon>
        <taxon>Flavobacteriia</taxon>
        <taxon>Flavobacteriales</taxon>
        <taxon>Flavobacteriaceae</taxon>
        <taxon>Pustulibacterium</taxon>
    </lineage>
</organism>
<keyword evidence="4" id="KW-0808">Transferase</keyword>
<name>A0A1I7IRS1_9FLAO</name>
<evidence type="ECO:0000259" key="9">
    <source>
        <dbReference type="PROSITE" id="PS50109"/>
    </source>
</evidence>
<evidence type="ECO:0000313" key="11">
    <source>
        <dbReference type="Proteomes" id="UP000199138"/>
    </source>
</evidence>
<dbReference type="EC" id="2.7.13.3" evidence="2"/>
<accession>A0A1I7IRS1</accession>
<dbReference type="InterPro" id="IPR050428">
    <property type="entry name" value="TCS_sensor_his_kinase"/>
</dbReference>
<dbReference type="STRING" id="1224947.SAMN05216480_12037"/>
<gene>
    <name evidence="10" type="ORF">SAMN05216480_12037</name>
</gene>
<dbReference type="PANTHER" id="PTHR45436">
    <property type="entry name" value="SENSOR HISTIDINE KINASE YKOH"/>
    <property type="match status" value="1"/>
</dbReference>
<keyword evidence="7 8" id="KW-1133">Transmembrane helix</keyword>
<dbReference type="GO" id="GO:0000155">
    <property type="term" value="F:phosphorelay sensor kinase activity"/>
    <property type="evidence" value="ECO:0007669"/>
    <property type="project" value="InterPro"/>
</dbReference>
<dbReference type="SUPFAM" id="SSF47384">
    <property type="entry name" value="Homodimeric domain of signal transducing histidine kinase"/>
    <property type="match status" value="1"/>
</dbReference>
<dbReference type="Gene3D" id="3.30.565.10">
    <property type="entry name" value="Histidine kinase-like ATPase, C-terminal domain"/>
    <property type="match status" value="1"/>
</dbReference>
<reference evidence="10 11" key="1">
    <citation type="submission" date="2016-10" db="EMBL/GenBank/DDBJ databases">
        <authorList>
            <person name="de Groot N.N."/>
        </authorList>
    </citation>
    <scope>NUCLEOTIDE SEQUENCE [LARGE SCALE GENOMIC DNA]</scope>
    <source>
        <strain evidence="10 11">CGMCC 1.12333</strain>
    </source>
</reference>
<dbReference type="EMBL" id="FPBK01000020">
    <property type="protein sequence ID" value="SFU75655.1"/>
    <property type="molecule type" value="Genomic_DNA"/>
</dbReference>
<dbReference type="Pfam" id="PF02518">
    <property type="entry name" value="HATPase_c"/>
    <property type="match status" value="1"/>
</dbReference>
<evidence type="ECO:0000256" key="3">
    <source>
        <dbReference type="ARBA" id="ARBA00022553"/>
    </source>
</evidence>
<evidence type="ECO:0000256" key="8">
    <source>
        <dbReference type="SAM" id="Phobius"/>
    </source>
</evidence>
<evidence type="ECO:0000256" key="4">
    <source>
        <dbReference type="ARBA" id="ARBA00022679"/>
    </source>
</evidence>
<dbReference type="CDD" id="cd00075">
    <property type="entry name" value="HATPase"/>
    <property type="match status" value="1"/>
</dbReference>
<dbReference type="InterPro" id="IPR003594">
    <property type="entry name" value="HATPase_dom"/>
</dbReference>
<keyword evidence="5 8" id="KW-0812">Transmembrane</keyword>
<dbReference type="SMART" id="SM00387">
    <property type="entry name" value="HATPase_c"/>
    <property type="match status" value="1"/>
</dbReference>
<keyword evidence="6 10" id="KW-0418">Kinase</keyword>
<keyword evidence="11" id="KW-1185">Reference proteome</keyword>
<evidence type="ECO:0000256" key="1">
    <source>
        <dbReference type="ARBA" id="ARBA00000085"/>
    </source>
</evidence>
<dbReference type="OrthoDB" id="1522504at2"/>
<feature type="domain" description="Histidine kinase" evidence="9">
    <location>
        <begin position="224"/>
        <end position="425"/>
    </location>
</feature>
<dbReference type="SUPFAM" id="SSF55874">
    <property type="entry name" value="ATPase domain of HSP90 chaperone/DNA topoisomerase II/histidine kinase"/>
    <property type="match status" value="1"/>
</dbReference>
<evidence type="ECO:0000256" key="5">
    <source>
        <dbReference type="ARBA" id="ARBA00022692"/>
    </source>
</evidence>